<evidence type="ECO:0000313" key="2">
    <source>
        <dbReference type="Proteomes" id="UP000308600"/>
    </source>
</evidence>
<evidence type="ECO:0000313" key="1">
    <source>
        <dbReference type="EMBL" id="TFK58994.1"/>
    </source>
</evidence>
<dbReference type="EMBL" id="ML209115">
    <property type="protein sequence ID" value="TFK58994.1"/>
    <property type="molecule type" value="Genomic_DNA"/>
</dbReference>
<protein>
    <submittedName>
        <fullName evidence="1">Uncharacterized protein</fullName>
    </submittedName>
</protein>
<keyword evidence="2" id="KW-1185">Reference proteome</keyword>
<sequence>MASSKMTQGGFVSSVLFSKGSAIPKAASSQPEYAGYHLDNNPFIEVANIQVFSSREHATLRIWPPSSENSTIYAS</sequence>
<reference evidence="1 2" key="1">
    <citation type="journal article" date="2019" name="Nat. Ecol. Evol.">
        <title>Megaphylogeny resolves global patterns of mushroom evolution.</title>
        <authorList>
            <person name="Varga T."/>
            <person name="Krizsan K."/>
            <person name="Foldi C."/>
            <person name="Dima B."/>
            <person name="Sanchez-Garcia M."/>
            <person name="Sanchez-Ramirez S."/>
            <person name="Szollosi G.J."/>
            <person name="Szarkandi J.G."/>
            <person name="Papp V."/>
            <person name="Albert L."/>
            <person name="Andreopoulos W."/>
            <person name="Angelini C."/>
            <person name="Antonin V."/>
            <person name="Barry K.W."/>
            <person name="Bougher N.L."/>
            <person name="Buchanan P."/>
            <person name="Buyck B."/>
            <person name="Bense V."/>
            <person name="Catcheside P."/>
            <person name="Chovatia M."/>
            <person name="Cooper J."/>
            <person name="Damon W."/>
            <person name="Desjardin D."/>
            <person name="Finy P."/>
            <person name="Geml J."/>
            <person name="Haridas S."/>
            <person name="Hughes K."/>
            <person name="Justo A."/>
            <person name="Karasinski D."/>
            <person name="Kautmanova I."/>
            <person name="Kiss B."/>
            <person name="Kocsube S."/>
            <person name="Kotiranta H."/>
            <person name="LaButti K.M."/>
            <person name="Lechner B.E."/>
            <person name="Liimatainen K."/>
            <person name="Lipzen A."/>
            <person name="Lukacs Z."/>
            <person name="Mihaltcheva S."/>
            <person name="Morgado L.N."/>
            <person name="Niskanen T."/>
            <person name="Noordeloos M.E."/>
            <person name="Ohm R.A."/>
            <person name="Ortiz-Santana B."/>
            <person name="Ovrebo C."/>
            <person name="Racz N."/>
            <person name="Riley R."/>
            <person name="Savchenko A."/>
            <person name="Shiryaev A."/>
            <person name="Soop K."/>
            <person name="Spirin V."/>
            <person name="Szebenyi C."/>
            <person name="Tomsovsky M."/>
            <person name="Tulloss R.E."/>
            <person name="Uehling J."/>
            <person name="Grigoriev I.V."/>
            <person name="Vagvolgyi C."/>
            <person name="Papp T."/>
            <person name="Martin F.M."/>
            <person name="Miettinen O."/>
            <person name="Hibbett D.S."/>
            <person name="Nagy L.G."/>
        </authorList>
    </citation>
    <scope>NUCLEOTIDE SEQUENCE [LARGE SCALE GENOMIC DNA]</scope>
    <source>
        <strain evidence="1 2">NL-1719</strain>
    </source>
</reference>
<name>A0ACD3A0S9_9AGAR</name>
<organism evidence="1 2">
    <name type="scientific">Pluteus cervinus</name>
    <dbReference type="NCBI Taxonomy" id="181527"/>
    <lineage>
        <taxon>Eukaryota</taxon>
        <taxon>Fungi</taxon>
        <taxon>Dikarya</taxon>
        <taxon>Basidiomycota</taxon>
        <taxon>Agaricomycotina</taxon>
        <taxon>Agaricomycetes</taxon>
        <taxon>Agaricomycetidae</taxon>
        <taxon>Agaricales</taxon>
        <taxon>Pluteineae</taxon>
        <taxon>Pluteaceae</taxon>
        <taxon>Pluteus</taxon>
    </lineage>
</organism>
<proteinExistence type="predicted"/>
<dbReference type="Proteomes" id="UP000308600">
    <property type="component" value="Unassembled WGS sequence"/>
</dbReference>
<accession>A0ACD3A0S9</accession>
<gene>
    <name evidence="1" type="ORF">BDN72DRAFT_851506</name>
</gene>